<dbReference type="Gene3D" id="1.10.8.260">
    <property type="entry name" value="HI0933 insert domain-like"/>
    <property type="match status" value="1"/>
</dbReference>
<dbReference type="SUPFAM" id="SSF160996">
    <property type="entry name" value="HI0933 insert domain-like"/>
    <property type="match status" value="1"/>
</dbReference>
<evidence type="ECO:0000256" key="1">
    <source>
        <dbReference type="ARBA" id="ARBA00001974"/>
    </source>
</evidence>
<evidence type="ECO:0000259" key="4">
    <source>
        <dbReference type="Pfam" id="PF03486"/>
    </source>
</evidence>
<keyword evidence="3" id="KW-0274">FAD</keyword>
<evidence type="ECO:0000313" key="7">
    <source>
        <dbReference type="Proteomes" id="UP001359559"/>
    </source>
</evidence>
<feature type="domain" description="RsdA/BaiN/AoA(So)-like Rossmann fold-like" evidence="4">
    <location>
        <begin position="52"/>
        <end position="463"/>
    </location>
</feature>
<dbReference type="Gene3D" id="2.40.30.10">
    <property type="entry name" value="Translation factors"/>
    <property type="match status" value="1"/>
</dbReference>
<dbReference type="Gene3D" id="3.50.50.60">
    <property type="entry name" value="FAD/NAD(P)-binding domain"/>
    <property type="match status" value="1"/>
</dbReference>
<evidence type="ECO:0000259" key="5">
    <source>
        <dbReference type="Pfam" id="PF22780"/>
    </source>
</evidence>
<sequence>MCLSQLSKCFSGFSSLLPAITYKHKSLVSSFTPTRETARAISQATKEEQEVLVVVGGGAAGVYGAIHAKTLAPHLAVLVIEKGKPLSKVKVSGGGRCNVTNGDSADNMILAENYPRGHKELRGSFFNVHSPVDTMSWFTSHGVELKIEDDGRVFPVSDSSSSIIECLMSEVRQKGVSVQTRKTVTGVSVLSSGKFLLKVGQQLSDHVEQVEADYLLLASGSSRQGYTLASQLGHSIVDPVPSLFTLKIEDLRLRELSGVTFPRVKVRLKLDSVQRNIPQLTQVGPMLVTHWGLSGPVILRLSAWGARHLFSSGYKGRLTVDFIPDLHVGSLMSVLSHHKQQYVKQKVLNSCPAEFGISKRFWSYMLERQGLSGDILWASISNSSLMSIGSLLKECIFEVTGKGQFKDEFVTAGGVPLSEISLNTMESKICSRLFFAGEILNVDGVTGGFNFQNAWSGGFIAGTTIGGLALASYQGQSERIVDL</sequence>
<gene>
    <name evidence="6" type="ORF">RJT34_27876</name>
</gene>
<dbReference type="AlphaFoldDB" id="A0AAN9IC96"/>
<proteinExistence type="predicted"/>
<evidence type="ECO:0000256" key="2">
    <source>
        <dbReference type="ARBA" id="ARBA00022630"/>
    </source>
</evidence>
<dbReference type="Pfam" id="PF22780">
    <property type="entry name" value="HI0933_like_1st"/>
    <property type="match status" value="1"/>
</dbReference>
<keyword evidence="2" id="KW-0285">Flavoprotein</keyword>
<dbReference type="SUPFAM" id="SSF51905">
    <property type="entry name" value="FAD/NAD(P)-binding domain"/>
    <property type="match status" value="1"/>
</dbReference>
<comment type="cofactor">
    <cofactor evidence="1">
        <name>FAD</name>
        <dbReference type="ChEBI" id="CHEBI:57692"/>
    </cofactor>
</comment>
<dbReference type="PANTHER" id="PTHR42887">
    <property type="entry name" value="OS12G0638800 PROTEIN"/>
    <property type="match status" value="1"/>
</dbReference>
<dbReference type="PANTHER" id="PTHR42887:SF2">
    <property type="entry name" value="OS12G0638800 PROTEIN"/>
    <property type="match status" value="1"/>
</dbReference>
<feature type="domain" description="RsdA/BaiN/AoA(So)-like insert" evidence="5">
    <location>
        <begin position="240"/>
        <end position="410"/>
    </location>
</feature>
<dbReference type="InterPro" id="IPR057661">
    <property type="entry name" value="RsdA/BaiN/AoA(So)_Rossmann"/>
</dbReference>
<evidence type="ECO:0000256" key="3">
    <source>
        <dbReference type="ARBA" id="ARBA00022827"/>
    </source>
</evidence>
<dbReference type="InterPro" id="IPR036188">
    <property type="entry name" value="FAD/NAD-bd_sf"/>
</dbReference>
<organism evidence="6 7">
    <name type="scientific">Clitoria ternatea</name>
    <name type="common">Butterfly pea</name>
    <dbReference type="NCBI Taxonomy" id="43366"/>
    <lineage>
        <taxon>Eukaryota</taxon>
        <taxon>Viridiplantae</taxon>
        <taxon>Streptophyta</taxon>
        <taxon>Embryophyta</taxon>
        <taxon>Tracheophyta</taxon>
        <taxon>Spermatophyta</taxon>
        <taxon>Magnoliopsida</taxon>
        <taxon>eudicotyledons</taxon>
        <taxon>Gunneridae</taxon>
        <taxon>Pentapetalae</taxon>
        <taxon>rosids</taxon>
        <taxon>fabids</taxon>
        <taxon>Fabales</taxon>
        <taxon>Fabaceae</taxon>
        <taxon>Papilionoideae</taxon>
        <taxon>50 kb inversion clade</taxon>
        <taxon>NPAAA clade</taxon>
        <taxon>indigoferoid/millettioid clade</taxon>
        <taxon>Phaseoleae</taxon>
        <taxon>Clitoria</taxon>
    </lineage>
</organism>
<dbReference type="Pfam" id="PF03486">
    <property type="entry name" value="HI0933_like"/>
    <property type="match status" value="1"/>
</dbReference>
<evidence type="ECO:0000313" key="6">
    <source>
        <dbReference type="EMBL" id="KAK7271735.1"/>
    </source>
</evidence>
<protein>
    <recommendedName>
        <fullName evidence="8">FAD/NAD(P)-binding oxidoreductase family protein</fullName>
    </recommendedName>
</protein>
<reference evidence="6 7" key="1">
    <citation type="submission" date="2024-01" db="EMBL/GenBank/DDBJ databases">
        <title>The genomes of 5 underutilized Papilionoideae crops provide insights into root nodulation and disease resistance.</title>
        <authorList>
            <person name="Yuan L."/>
        </authorList>
    </citation>
    <scope>NUCLEOTIDE SEQUENCE [LARGE SCALE GENOMIC DNA]</scope>
    <source>
        <strain evidence="6">LY-2023</strain>
        <tissue evidence="6">Leaf</tissue>
    </source>
</reference>
<dbReference type="EMBL" id="JAYKXN010000007">
    <property type="protein sequence ID" value="KAK7271735.1"/>
    <property type="molecule type" value="Genomic_DNA"/>
</dbReference>
<name>A0AAN9IC96_CLITE</name>
<dbReference type="InterPro" id="IPR055178">
    <property type="entry name" value="RsdA/BaiN/AoA(So)-like_dom"/>
</dbReference>
<dbReference type="NCBIfam" id="TIGR00275">
    <property type="entry name" value="aminoacetone oxidase family FAD-binding enzyme"/>
    <property type="match status" value="1"/>
</dbReference>
<dbReference type="Proteomes" id="UP001359559">
    <property type="component" value="Unassembled WGS sequence"/>
</dbReference>
<dbReference type="InterPro" id="IPR004792">
    <property type="entry name" value="BaiN-like"/>
</dbReference>
<keyword evidence="7" id="KW-1185">Reference proteome</keyword>
<comment type="caution">
    <text evidence="6">The sequence shown here is derived from an EMBL/GenBank/DDBJ whole genome shotgun (WGS) entry which is preliminary data.</text>
</comment>
<accession>A0AAN9IC96</accession>
<evidence type="ECO:0008006" key="8">
    <source>
        <dbReference type="Google" id="ProtNLM"/>
    </source>
</evidence>
<dbReference type="InterPro" id="IPR023166">
    <property type="entry name" value="BaiN-like_dom_sf"/>
</dbReference>